<dbReference type="SUPFAM" id="SSF56112">
    <property type="entry name" value="Protein kinase-like (PK-like)"/>
    <property type="match status" value="1"/>
</dbReference>
<comment type="caution">
    <text evidence="4">The sequence shown here is derived from an EMBL/GenBank/DDBJ whole genome shotgun (WGS) entry which is preliminary data.</text>
</comment>
<evidence type="ECO:0000313" key="5">
    <source>
        <dbReference type="Proteomes" id="UP000230956"/>
    </source>
</evidence>
<gene>
    <name evidence="4" type="ORF">COY37_03685</name>
</gene>
<dbReference type="PANTHER" id="PTHR10566">
    <property type="entry name" value="CHAPERONE-ACTIVITY OF BC1 COMPLEX CABC1 -RELATED"/>
    <property type="match status" value="1"/>
</dbReference>
<accession>A0A2M7T900</accession>
<dbReference type="AlphaFoldDB" id="A0A2M7T900"/>
<evidence type="ECO:0000256" key="1">
    <source>
        <dbReference type="ARBA" id="ARBA00009670"/>
    </source>
</evidence>
<dbReference type="Pfam" id="PF03109">
    <property type="entry name" value="ABC1"/>
    <property type="match status" value="1"/>
</dbReference>
<dbReference type="RefSeq" id="WP_286677466.1">
    <property type="nucleotide sequence ID" value="NZ_MNXI01000007.1"/>
</dbReference>
<dbReference type="InterPro" id="IPR050154">
    <property type="entry name" value="UbiB_kinase"/>
</dbReference>
<comment type="similarity">
    <text evidence="1">Belongs to the protein kinase superfamily. ADCK protein kinase family.</text>
</comment>
<evidence type="ECO:0000313" key="4">
    <source>
        <dbReference type="EMBL" id="PIZ40518.1"/>
    </source>
</evidence>
<dbReference type="InterPro" id="IPR004147">
    <property type="entry name" value="ABC1_dom"/>
</dbReference>
<feature type="domain" description="ABC1 atypical kinase-like" evidence="3">
    <location>
        <begin position="103"/>
        <end position="346"/>
    </location>
</feature>
<dbReference type="CDD" id="cd05121">
    <property type="entry name" value="ABC1_ADCK3-like"/>
    <property type="match status" value="1"/>
</dbReference>
<organism evidence="4 5">
    <name type="scientific">Candidatus Aquicultor secundus</name>
    <dbReference type="NCBI Taxonomy" id="1973895"/>
    <lineage>
        <taxon>Bacteria</taxon>
        <taxon>Bacillati</taxon>
        <taxon>Actinomycetota</taxon>
        <taxon>Candidatus Aquicultoria</taxon>
        <taxon>Candidatus Aquicultorales</taxon>
        <taxon>Candidatus Aquicultoraceae</taxon>
        <taxon>Candidatus Aquicultor</taxon>
    </lineage>
</organism>
<keyword evidence="2" id="KW-0812">Transmembrane</keyword>
<sequence>MAWIIPQIGRLAVSRRYRNRYREITSALLRHGFGFLVTQLGLTRFVPFQLGLLGHPRRVEPYTQAEHVRMVFEELGTTFIKLGQVLSTRVDLLPPEYIHELEKLLDSVPPVDFEPIRLQIEMELGRDVDQIFERIDATPLASASIGQVHAATLMTGEQVVIKVKRPGVEEQVNIDVAIIHELANLASRRLPVVKNYDVEGIAREFTQTLLNELDYLQEGRNADRFRRNFEADEHVYIPRISWDYTTSSVIVMERISGLRINDRDALIRAGFEPSIIATRSTDLLMEQIFIHGFFHADPHPANFFVMEGGVIGLVDFGMVGYVDQDTKGNLVDLFIAIFDQDPDGIIDAYIDLGVAGRVERYAELRSEISSIIVKYFGLSLREINVRSVLNDVTSLIRRHNLRMPANLALLVKTISMEEGLVMHLDPNFKFAEAMTPFARRVWEETRSPFALAKKSARALLDYADIGVNAPRQLRRILGQLSRGELSVVTNQPRLDEELIRVNSMVNRLIFGILTAATLVSVSLVLPFFSALFGRRRKRAPGEKPGG</sequence>
<keyword evidence="2" id="KW-1133">Transmembrane helix</keyword>
<dbReference type="EMBL" id="PFNG01000087">
    <property type="protein sequence ID" value="PIZ40518.1"/>
    <property type="molecule type" value="Genomic_DNA"/>
</dbReference>
<reference evidence="5" key="1">
    <citation type="submission" date="2017-09" db="EMBL/GenBank/DDBJ databases">
        <title>Depth-based differentiation of microbial function through sediment-hosted aquifers and enrichment of novel symbionts in the deep terrestrial subsurface.</title>
        <authorList>
            <person name="Probst A.J."/>
            <person name="Ladd B."/>
            <person name="Jarett J.K."/>
            <person name="Geller-Mcgrath D.E."/>
            <person name="Sieber C.M.K."/>
            <person name="Emerson J.B."/>
            <person name="Anantharaman K."/>
            <person name="Thomas B.C."/>
            <person name="Malmstrom R."/>
            <person name="Stieglmeier M."/>
            <person name="Klingl A."/>
            <person name="Woyke T."/>
            <person name="Ryan C.M."/>
            <person name="Banfield J.F."/>
        </authorList>
    </citation>
    <scope>NUCLEOTIDE SEQUENCE [LARGE SCALE GENOMIC DNA]</scope>
</reference>
<protein>
    <submittedName>
        <fullName evidence="4">ABC transporter</fullName>
    </submittedName>
</protein>
<dbReference type="InterPro" id="IPR011009">
    <property type="entry name" value="Kinase-like_dom_sf"/>
</dbReference>
<dbReference type="Proteomes" id="UP000230956">
    <property type="component" value="Unassembled WGS sequence"/>
</dbReference>
<evidence type="ECO:0000259" key="3">
    <source>
        <dbReference type="Pfam" id="PF03109"/>
    </source>
</evidence>
<feature type="transmembrane region" description="Helical" evidence="2">
    <location>
        <begin position="508"/>
        <end position="533"/>
    </location>
</feature>
<evidence type="ECO:0000256" key="2">
    <source>
        <dbReference type="SAM" id="Phobius"/>
    </source>
</evidence>
<dbReference type="PANTHER" id="PTHR10566:SF113">
    <property type="entry name" value="PROTEIN ACTIVITY OF BC1 COMPLEX KINASE 7, CHLOROPLASTIC"/>
    <property type="match status" value="1"/>
</dbReference>
<keyword evidence="2" id="KW-0472">Membrane</keyword>
<proteinExistence type="inferred from homology"/>
<name>A0A2M7T900_9ACTN</name>